<keyword evidence="3" id="KW-1185">Reference proteome</keyword>
<reference evidence="2" key="2">
    <citation type="submission" date="2023-06" db="EMBL/GenBank/DDBJ databases">
        <authorList>
            <person name="Ma L."/>
            <person name="Liu K.-W."/>
            <person name="Li Z."/>
            <person name="Hsiao Y.-Y."/>
            <person name="Qi Y."/>
            <person name="Fu T."/>
            <person name="Tang G."/>
            <person name="Zhang D."/>
            <person name="Sun W.-H."/>
            <person name="Liu D.-K."/>
            <person name="Li Y."/>
            <person name="Chen G.-Z."/>
            <person name="Liu X.-D."/>
            <person name="Liao X.-Y."/>
            <person name="Jiang Y.-T."/>
            <person name="Yu X."/>
            <person name="Hao Y."/>
            <person name="Huang J."/>
            <person name="Zhao X.-W."/>
            <person name="Ke S."/>
            <person name="Chen Y.-Y."/>
            <person name="Wu W.-L."/>
            <person name="Hsu J.-L."/>
            <person name="Lin Y.-F."/>
            <person name="Huang M.-D."/>
            <person name="Li C.-Y."/>
            <person name="Huang L."/>
            <person name="Wang Z.-W."/>
            <person name="Zhao X."/>
            <person name="Zhong W.-Y."/>
            <person name="Peng D.-H."/>
            <person name="Ahmad S."/>
            <person name="Lan S."/>
            <person name="Zhang J.-S."/>
            <person name="Tsai W.-C."/>
            <person name="Van De Peer Y."/>
            <person name="Liu Z.-J."/>
        </authorList>
    </citation>
    <scope>NUCLEOTIDE SEQUENCE</scope>
    <source>
        <strain evidence="2">CP</strain>
        <tissue evidence="2">Leaves</tissue>
    </source>
</reference>
<dbReference type="EMBL" id="JAUJYO010000006">
    <property type="protein sequence ID" value="KAK1315253.1"/>
    <property type="molecule type" value="Genomic_DNA"/>
</dbReference>
<sequence>MLVDEGGAAPPSTTSSPARLRQFFAVDEDTYTTTFGSAGEPVESGSAECGPVHGDLDLSLSL</sequence>
<feature type="region of interest" description="Disordered" evidence="1">
    <location>
        <begin position="35"/>
        <end position="62"/>
    </location>
</feature>
<accession>A0AAV9ENL9</accession>
<dbReference type="Proteomes" id="UP001180020">
    <property type="component" value="Unassembled WGS sequence"/>
</dbReference>
<reference evidence="2" key="1">
    <citation type="journal article" date="2023" name="Nat. Commun.">
        <title>Diploid and tetraploid genomes of Acorus and the evolution of monocots.</title>
        <authorList>
            <person name="Ma L."/>
            <person name="Liu K.W."/>
            <person name="Li Z."/>
            <person name="Hsiao Y.Y."/>
            <person name="Qi Y."/>
            <person name="Fu T."/>
            <person name="Tang G.D."/>
            <person name="Zhang D."/>
            <person name="Sun W.H."/>
            <person name="Liu D.K."/>
            <person name="Li Y."/>
            <person name="Chen G.Z."/>
            <person name="Liu X.D."/>
            <person name="Liao X.Y."/>
            <person name="Jiang Y.T."/>
            <person name="Yu X."/>
            <person name="Hao Y."/>
            <person name="Huang J."/>
            <person name="Zhao X.W."/>
            <person name="Ke S."/>
            <person name="Chen Y.Y."/>
            <person name="Wu W.L."/>
            <person name="Hsu J.L."/>
            <person name="Lin Y.F."/>
            <person name="Huang M.D."/>
            <person name="Li C.Y."/>
            <person name="Huang L."/>
            <person name="Wang Z.W."/>
            <person name="Zhao X."/>
            <person name="Zhong W.Y."/>
            <person name="Peng D.H."/>
            <person name="Ahmad S."/>
            <person name="Lan S."/>
            <person name="Zhang J.S."/>
            <person name="Tsai W.C."/>
            <person name="Van de Peer Y."/>
            <person name="Liu Z.J."/>
        </authorList>
    </citation>
    <scope>NUCLEOTIDE SEQUENCE</scope>
    <source>
        <strain evidence="2">CP</strain>
    </source>
</reference>
<gene>
    <name evidence="2" type="ORF">QJS10_CPA06g01208</name>
</gene>
<comment type="caution">
    <text evidence="2">The sequence shown here is derived from an EMBL/GenBank/DDBJ whole genome shotgun (WGS) entry which is preliminary data.</text>
</comment>
<protein>
    <submittedName>
        <fullName evidence="2">Uncharacterized protein</fullName>
    </submittedName>
</protein>
<proteinExistence type="predicted"/>
<evidence type="ECO:0000313" key="2">
    <source>
        <dbReference type="EMBL" id="KAK1315253.1"/>
    </source>
</evidence>
<dbReference type="AlphaFoldDB" id="A0AAV9ENL9"/>
<organism evidence="2 3">
    <name type="scientific">Acorus calamus</name>
    <name type="common">Sweet flag</name>
    <dbReference type="NCBI Taxonomy" id="4465"/>
    <lineage>
        <taxon>Eukaryota</taxon>
        <taxon>Viridiplantae</taxon>
        <taxon>Streptophyta</taxon>
        <taxon>Embryophyta</taxon>
        <taxon>Tracheophyta</taxon>
        <taxon>Spermatophyta</taxon>
        <taxon>Magnoliopsida</taxon>
        <taxon>Liliopsida</taxon>
        <taxon>Acoraceae</taxon>
        <taxon>Acorus</taxon>
    </lineage>
</organism>
<evidence type="ECO:0000256" key="1">
    <source>
        <dbReference type="SAM" id="MobiDB-lite"/>
    </source>
</evidence>
<evidence type="ECO:0000313" key="3">
    <source>
        <dbReference type="Proteomes" id="UP001180020"/>
    </source>
</evidence>
<name>A0AAV9ENL9_ACOCL</name>
<feature type="region of interest" description="Disordered" evidence="1">
    <location>
        <begin position="1"/>
        <end position="20"/>
    </location>
</feature>